<reference evidence="1" key="1">
    <citation type="submission" date="2021-07" db="EMBL/GenBank/DDBJ databases">
        <authorList>
            <person name="Durling M."/>
        </authorList>
    </citation>
    <scope>NUCLEOTIDE SEQUENCE</scope>
</reference>
<dbReference type="GO" id="GO:0005737">
    <property type="term" value="C:cytoplasm"/>
    <property type="evidence" value="ECO:0007669"/>
    <property type="project" value="TreeGrafter"/>
</dbReference>
<dbReference type="GO" id="GO:0004029">
    <property type="term" value="F:aldehyde dehydrogenase (NAD+) activity"/>
    <property type="evidence" value="ECO:0007669"/>
    <property type="project" value="TreeGrafter"/>
</dbReference>
<dbReference type="SUPFAM" id="SSF51735">
    <property type="entry name" value="NAD(P)-binding Rossmann-fold domains"/>
    <property type="match status" value="1"/>
</dbReference>
<name>A0A9N9M666_9HELO</name>
<keyword evidence="2" id="KW-1185">Reference proteome</keyword>
<organism evidence="1 2">
    <name type="scientific">Hymenoscyphus albidus</name>
    <dbReference type="NCBI Taxonomy" id="595503"/>
    <lineage>
        <taxon>Eukaryota</taxon>
        <taxon>Fungi</taxon>
        <taxon>Dikarya</taxon>
        <taxon>Ascomycota</taxon>
        <taxon>Pezizomycotina</taxon>
        <taxon>Leotiomycetes</taxon>
        <taxon>Helotiales</taxon>
        <taxon>Helotiaceae</taxon>
        <taxon>Hymenoscyphus</taxon>
    </lineage>
</organism>
<comment type="caution">
    <text evidence="1">The sequence shown here is derived from an EMBL/GenBank/DDBJ whole genome shotgun (WGS) entry which is preliminary data.</text>
</comment>
<dbReference type="EMBL" id="CAJVRM010000740">
    <property type="protein sequence ID" value="CAG8983811.1"/>
    <property type="molecule type" value="Genomic_DNA"/>
</dbReference>
<dbReference type="PANTHER" id="PTHR48079:SF6">
    <property type="entry name" value="NAD(P)-BINDING DOMAIN-CONTAINING PROTEIN-RELATED"/>
    <property type="match status" value="1"/>
</dbReference>
<accession>A0A9N9M666</accession>
<dbReference type="OrthoDB" id="2130169at2759"/>
<dbReference type="PANTHER" id="PTHR48079">
    <property type="entry name" value="PROTEIN YEEZ"/>
    <property type="match status" value="1"/>
</dbReference>
<dbReference type="Proteomes" id="UP000701801">
    <property type="component" value="Unassembled WGS sequence"/>
</dbReference>
<evidence type="ECO:0000313" key="2">
    <source>
        <dbReference type="Proteomes" id="UP000701801"/>
    </source>
</evidence>
<dbReference type="AlphaFoldDB" id="A0A9N9M666"/>
<dbReference type="InterPro" id="IPR051783">
    <property type="entry name" value="NAD(P)-dependent_oxidoreduct"/>
</dbReference>
<dbReference type="Gene3D" id="3.40.50.720">
    <property type="entry name" value="NAD(P)-binding Rossmann-like Domain"/>
    <property type="match status" value="2"/>
</dbReference>
<sequence length="361" mass="39883">MSTKVFITGSTGYIGGCIMEAMVKNPALEITALLRTITEEFTTRYPKVKIVKGDFDNFPVIEAAASNAEVIVHAGDMDHPGCVNAILSGLGMRTKRQEKSFLLHLTGTGCLSDERTNLWDGKLNPWTWNDIEHIQKIYDLPEEALHHKIDRQIMDASNEFCKTACICPSDVYGQASGVANRGTFMVKKRAQLTLKQVPLYVSTAMIRQETFFLGAGENTKDVVHVEDIATLFILLLEHAIRGGGEAQWGKEGFYICLNETPVQIKQLAEAITKLGVAQSWLLKDAKPVSWTAEQVGSILPHAPRIARYLWGSNTRAIAARAKALGWKPIQKPFWESLEEDVSIAVATTKEKLAAKALKSKA</sequence>
<dbReference type="InterPro" id="IPR036291">
    <property type="entry name" value="NAD(P)-bd_dom_sf"/>
</dbReference>
<gene>
    <name evidence="1" type="ORF">HYALB_00006777</name>
</gene>
<protein>
    <recommendedName>
        <fullName evidence="3">NAD(P)-binding domain-containing protein</fullName>
    </recommendedName>
</protein>
<proteinExistence type="predicted"/>
<evidence type="ECO:0000313" key="1">
    <source>
        <dbReference type="EMBL" id="CAG8983811.1"/>
    </source>
</evidence>
<evidence type="ECO:0008006" key="3">
    <source>
        <dbReference type="Google" id="ProtNLM"/>
    </source>
</evidence>